<dbReference type="EMBL" id="VORO01000008">
    <property type="protein sequence ID" value="TXD89283.1"/>
    <property type="molecule type" value="Genomic_DNA"/>
</dbReference>
<protein>
    <submittedName>
        <fullName evidence="1">Uncharacterized protein</fullName>
    </submittedName>
</protein>
<organism evidence="1 2">
    <name type="scientific">Subsaximicrobium wynnwilliamsii</name>
    <dbReference type="NCBI Taxonomy" id="291179"/>
    <lineage>
        <taxon>Bacteria</taxon>
        <taxon>Pseudomonadati</taxon>
        <taxon>Bacteroidota</taxon>
        <taxon>Flavobacteriia</taxon>
        <taxon>Flavobacteriales</taxon>
        <taxon>Flavobacteriaceae</taxon>
        <taxon>Subsaximicrobium</taxon>
    </lineage>
</organism>
<proteinExistence type="predicted"/>
<dbReference type="RefSeq" id="WP_147086362.1">
    <property type="nucleotide sequence ID" value="NZ_VORM01000008.1"/>
</dbReference>
<dbReference type="Proteomes" id="UP000321578">
    <property type="component" value="Unassembled WGS sequence"/>
</dbReference>
<keyword evidence="2" id="KW-1185">Reference proteome</keyword>
<evidence type="ECO:0000313" key="1">
    <source>
        <dbReference type="EMBL" id="TXD89283.1"/>
    </source>
</evidence>
<comment type="caution">
    <text evidence="1">The sequence shown here is derived from an EMBL/GenBank/DDBJ whole genome shotgun (WGS) entry which is preliminary data.</text>
</comment>
<gene>
    <name evidence="1" type="ORF">ESY86_09590</name>
</gene>
<dbReference type="AlphaFoldDB" id="A0A5C6ZGN8"/>
<evidence type="ECO:0000313" key="2">
    <source>
        <dbReference type="Proteomes" id="UP000321578"/>
    </source>
</evidence>
<accession>A0A5C6ZGN8</accession>
<sequence length="120" mass="14014">MNSPSDYAEGDVGTFSNDFYDFCNLDFSNISNAKYEAYSEFVWETANGNQHADNQPDLFQFSFFGHTGRFIILNINGALQPKIISSDQKVINIKRLIYVYKLKYPLFFEKQFSLLQIYYL</sequence>
<dbReference type="OrthoDB" id="9814627at2"/>
<reference evidence="1 2" key="1">
    <citation type="submission" date="2019-08" db="EMBL/GenBank/DDBJ databases">
        <title>Genomes of Subsaximicrobium wynnwilliamsii strains.</title>
        <authorList>
            <person name="Bowman J.P."/>
        </authorList>
    </citation>
    <scope>NUCLEOTIDE SEQUENCE [LARGE SCALE GENOMIC DNA]</scope>
    <source>
        <strain evidence="1 2">2-80-2</strain>
    </source>
</reference>
<name>A0A5C6ZGN8_9FLAO</name>